<dbReference type="PANTHER" id="PTHR30096">
    <property type="entry name" value="4,5-DOPA DIOXYGENASE EXTRADIOL-LIKE PROTEIN"/>
    <property type="match status" value="1"/>
</dbReference>
<dbReference type="PANTHER" id="PTHR30096:SF0">
    <property type="entry name" value="4,5-DOPA DIOXYGENASE EXTRADIOL-LIKE PROTEIN"/>
    <property type="match status" value="1"/>
</dbReference>
<evidence type="ECO:0000256" key="4">
    <source>
        <dbReference type="ARBA" id="ARBA00022833"/>
    </source>
</evidence>
<keyword evidence="8" id="KW-1185">Reference proteome</keyword>
<evidence type="ECO:0000313" key="8">
    <source>
        <dbReference type="Proteomes" id="UP000464787"/>
    </source>
</evidence>
<dbReference type="KEGG" id="xyk:GT347_08970"/>
<dbReference type="SUPFAM" id="SSF53213">
    <property type="entry name" value="LigB-like"/>
    <property type="match status" value="1"/>
</dbReference>
<dbReference type="Proteomes" id="UP000464787">
    <property type="component" value="Chromosome"/>
</dbReference>
<feature type="domain" description="Extradiol ring-cleavage dioxygenase class III enzyme subunit B" evidence="6">
    <location>
        <begin position="36"/>
        <end position="238"/>
    </location>
</feature>
<dbReference type="GO" id="GO:0016702">
    <property type="term" value="F:oxidoreductase activity, acting on single donors with incorporation of molecular oxygen, incorporation of two atoms of oxygen"/>
    <property type="evidence" value="ECO:0007669"/>
    <property type="project" value="UniProtKB-ARBA"/>
</dbReference>
<evidence type="ECO:0000259" key="6">
    <source>
        <dbReference type="Pfam" id="PF02900"/>
    </source>
</evidence>
<keyword evidence="4" id="KW-0862">Zinc</keyword>
<sequence>MTRLPTLFVSHGAPTFALAPGLSGPQLSALGASLPRPRAVLVVSPHWTTHNVRVGTVDRPETVHDFGGFPPALYQLQYPAPGAPEIAQRTLALLQAAGWPTAADPGRGLDHGAWVPLRYLYPDASVPVFQVSMPAQLDAQGAWRLGRSLAPLAGEGVLIVGSGSLTHNLYEFRSGDSAEPAYAREFVNWVREAVRAHDAARLLRTLEIAPSAQRAHPTAEHFLPLLVAYGASDEGGEIQVLDGGFAHGVLAMESYVFGAMPPATEPAAILESAHV</sequence>
<comment type="cofactor">
    <cofactor evidence="1">
        <name>Zn(2+)</name>
        <dbReference type="ChEBI" id="CHEBI:29105"/>
    </cofactor>
</comment>
<dbReference type="Gene3D" id="3.40.830.10">
    <property type="entry name" value="LigB-like"/>
    <property type="match status" value="1"/>
</dbReference>
<evidence type="ECO:0000313" key="7">
    <source>
        <dbReference type="EMBL" id="QHI98111.1"/>
    </source>
</evidence>
<gene>
    <name evidence="7" type="ORF">GT347_08970</name>
</gene>
<protein>
    <submittedName>
        <fullName evidence="7">Dioxygenase</fullName>
    </submittedName>
</protein>
<reference evidence="7 8" key="1">
    <citation type="submission" date="2020-01" db="EMBL/GenBank/DDBJ databases">
        <title>Genome sequencing of strain KACC 21265.</title>
        <authorList>
            <person name="Heo J."/>
            <person name="Kim S.-J."/>
            <person name="Kim J.-S."/>
            <person name="Hong S.-B."/>
            <person name="Kwon S.-W."/>
        </authorList>
    </citation>
    <scope>NUCLEOTIDE SEQUENCE [LARGE SCALE GENOMIC DNA]</scope>
    <source>
        <strain evidence="7 8">KACC 21265</strain>
    </source>
</reference>
<evidence type="ECO:0000256" key="5">
    <source>
        <dbReference type="ARBA" id="ARBA00023002"/>
    </source>
</evidence>
<dbReference type="InterPro" id="IPR004183">
    <property type="entry name" value="Xdiol_dOase_suB"/>
</dbReference>
<organism evidence="7 8">
    <name type="scientific">Xylophilus rhododendri</name>
    <dbReference type="NCBI Taxonomy" id="2697032"/>
    <lineage>
        <taxon>Bacteria</taxon>
        <taxon>Pseudomonadati</taxon>
        <taxon>Pseudomonadota</taxon>
        <taxon>Betaproteobacteria</taxon>
        <taxon>Burkholderiales</taxon>
        <taxon>Xylophilus</taxon>
    </lineage>
</organism>
<dbReference type="Pfam" id="PF02900">
    <property type="entry name" value="LigB"/>
    <property type="match status" value="1"/>
</dbReference>
<evidence type="ECO:0000256" key="1">
    <source>
        <dbReference type="ARBA" id="ARBA00001947"/>
    </source>
</evidence>
<dbReference type="CDD" id="cd07363">
    <property type="entry name" value="45_DOPA_Dioxygenase"/>
    <property type="match status" value="1"/>
</dbReference>
<keyword evidence="3" id="KW-0479">Metal-binding</keyword>
<proteinExistence type="inferred from homology"/>
<dbReference type="InterPro" id="IPR014436">
    <property type="entry name" value="Extradiol_dOase_DODA"/>
</dbReference>
<comment type="similarity">
    <text evidence="2">Belongs to the DODA-type extradiol aromatic ring-opening dioxygenase family.</text>
</comment>
<evidence type="ECO:0000256" key="2">
    <source>
        <dbReference type="ARBA" id="ARBA00007581"/>
    </source>
</evidence>
<dbReference type="EMBL" id="CP047650">
    <property type="protein sequence ID" value="QHI98111.1"/>
    <property type="molecule type" value="Genomic_DNA"/>
</dbReference>
<evidence type="ECO:0000256" key="3">
    <source>
        <dbReference type="ARBA" id="ARBA00022723"/>
    </source>
</evidence>
<dbReference type="RefSeq" id="WP_160551628.1">
    <property type="nucleotide sequence ID" value="NZ_CP047650.1"/>
</dbReference>
<dbReference type="AlphaFoldDB" id="A0A857J519"/>
<keyword evidence="7" id="KW-0223">Dioxygenase</keyword>
<accession>A0A857J519</accession>
<dbReference type="GO" id="GO:0008198">
    <property type="term" value="F:ferrous iron binding"/>
    <property type="evidence" value="ECO:0007669"/>
    <property type="project" value="InterPro"/>
</dbReference>
<keyword evidence="5" id="KW-0560">Oxidoreductase</keyword>
<dbReference type="GO" id="GO:0008270">
    <property type="term" value="F:zinc ion binding"/>
    <property type="evidence" value="ECO:0007669"/>
    <property type="project" value="InterPro"/>
</dbReference>
<dbReference type="PIRSF" id="PIRSF006157">
    <property type="entry name" value="Doxgns_DODA"/>
    <property type="match status" value="1"/>
</dbReference>
<name>A0A857J519_9BURK</name>